<sequence>MALQFVFGGSGSGKTRYLYEQAIRLSLEQPDRRFLVVVPEQFTMQAQKEIIRLHPRHGIMNIDVLSFKRLAYRVFDELAVKMPVVLDDMGKSMVLRRVSGRKKSGLGLYGSHLGQAGFINQLKSQISELCQYGITPQDLEQLQGETENPLLKQKLGDLGLIFQEFKDYIADHYITAEEILDILCRELPRSEMLKNSVIFLDGYTGFTPVQYRIVELFITHALDVVCAVTVDYRADPYRESGIQNLFYMSKHTVCRLAAMAKAGGVELKEDVILDRRPAWRFAQSPALDFLEQNLYRYNGRAWKGEQDQVKLFCGQTPEEEVRYVKSRIESLVREQGLRYRDMAVVTGDLAAYGREITRQFDQAGIPFFMDDKKSILENPMVELIRAVLEAVRDFSYENVFRYLKTGLVYDRGAVGEATGAACTDTGEEAVGVARLNSGGEATGAARTNSGGEATGAACTDTGDEAIDWEEASDGELADVLLEGTGGGAGRRYSREEAAVMTDRLENYVRALGINGWKRWDSQWEAQFKGAENLNLQELNDFRQWILAPLRPLREAMAKDATVASVTQALRTYLESMELKEKLEEYQAYFAARGLRGDENLAREYGQVYDRVEELFERLTGLLGDEKAERKNYAQILDAGFGEIQVGVIPATIDQVMVGDITRTRLDGVQVLFFVGVNDGVVPQRKNGGSLLGDRDREFFKAHRLELAPTAREDGCMQKFYLYLMLSKPSRRLVITYAGRSSDGKSLRPSVLLGEVYKLFPGLTAEDGSTVKWPVQTPRDGKETLIQGLKTYRDLKEPDAADGSEQDSQWERKFLELYRWFFGQEDYREEVKMLVQAAFYSYEERGIGRAAARALYGKILQGSVTRLEQYASCAYAHFLRYGLELMERREYELEAVDMGNLFHQSIDRCFQVMKAQGRDWRNLTEEGRQGLVKESVSQVVADYGNTIMMSTARYAYLAGRVERMTDRTIWALAEQVKRGDFEPAGFEVSFSAVDNLKAMRIALSPDEELQLRGRIDRMDICEDGGTLYVKIIDYKSGGTSFDLAALYYGLQLQLVVYLDAALEMEERKNPGKEVVPAGIFYYNIQDPLVEKKAAMTPEEIEQQILRQLRMNGLVNRELEVIRHLDREIETQSDVIPVALKAGLIQESRSSVASGKRFEQLKSYVNQKLRTAGRDILEGDTSLKPYKNSARTACDYCPYHAVCGFDTKTAGYGYRKLKALKPEEIWEELGTEDRAETDGE</sequence>
<evidence type="ECO:0000256" key="3">
    <source>
        <dbReference type="ARBA" id="ARBA00022763"/>
    </source>
</evidence>
<reference evidence="13" key="1">
    <citation type="submission" date="2016-10" db="EMBL/GenBank/DDBJ databases">
        <authorList>
            <person name="Varghese N."/>
            <person name="Submissions S."/>
        </authorList>
    </citation>
    <scope>NUCLEOTIDE SEQUENCE [LARGE SCALE GENOMIC DNA]</scope>
    <source>
        <strain evidence="13">NLAE-zl-G277</strain>
    </source>
</reference>
<accession>A0A1I0EAV7</accession>
<dbReference type="Gene3D" id="3.40.50.300">
    <property type="entry name" value="P-loop containing nucleotide triphosphate hydrolases"/>
    <property type="match status" value="4"/>
</dbReference>
<dbReference type="PANTHER" id="PTHR30591">
    <property type="entry name" value="RECBCD ENZYME SUBUNIT RECC"/>
    <property type="match status" value="1"/>
</dbReference>
<evidence type="ECO:0000256" key="7">
    <source>
        <dbReference type="ARBA" id="ARBA00022840"/>
    </source>
</evidence>
<dbReference type="Proteomes" id="UP000198508">
    <property type="component" value="Unassembled WGS sequence"/>
</dbReference>
<evidence type="ECO:0000256" key="1">
    <source>
        <dbReference type="ARBA" id="ARBA00022722"/>
    </source>
</evidence>
<evidence type="ECO:0000256" key="8">
    <source>
        <dbReference type="ARBA" id="ARBA00023125"/>
    </source>
</evidence>
<feature type="domain" description="ATP-dependent helicase/deoxyribonuclease subunit B N-terminal" evidence="11">
    <location>
        <begin position="5"/>
        <end position="291"/>
    </location>
</feature>
<evidence type="ECO:0000313" key="12">
    <source>
        <dbReference type="EMBL" id="SET42358.1"/>
    </source>
</evidence>
<keyword evidence="4" id="KW-0378">Hydrolase</keyword>
<evidence type="ECO:0000256" key="6">
    <source>
        <dbReference type="ARBA" id="ARBA00022839"/>
    </source>
</evidence>
<keyword evidence="7" id="KW-0067">ATP-binding</keyword>
<evidence type="ECO:0000259" key="10">
    <source>
        <dbReference type="Pfam" id="PF12705"/>
    </source>
</evidence>
<dbReference type="Pfam" id="PF12705">
    <property type="entry name" value="PDDEXK_1"/>
    <property type="match status" value="1"/>
</dbReference>
<dbReference type="GO" id="GO:0005524">
    <property type="term" value="F:ATP binding"/>
    <property type="evidence" value="ECO:0007669"/>
    <property type="project" value="UniProtKB-KW"/>
</dbReference>
<dbReference type="STRING" id="460384.SAMN05216313_10626"/>
<organism evidence="12 13">
    <name type="scientific">Enterocloster lavalensis</name>
    <dbReference type="NCBI Taxonomy" id="460384"/>
    <lineage>
        <taxon>Bacteria</taxon>
        <taxon>Bacillati</taxon>
        <taxon>Bacillota</taxon>
        <taxon>Clostridia</taxon>
        <taxon>Lachnospirales</taxon>
        <taxon>Lachnospiraceae</taxon>
        <taxon>Enterocloster</taxon>
    </lineage>
</organism>
<dbReference type="RefSeq" id="WP_242956292.1">
    <property type="nucleotide sequence ID" value="NZ_FOIM01000006.1"/>
</dbReference>
<feature type="domain" description="PD-(D/E)XK endonuclease-like" evidence="10">
    <location>
        <begin position="862"/>
        <end position="1201"/>
    </location>
</feature>
<keyword evidence="8" id="KW-0238">DNA-binding</keyword>
<keyword evidence="13" id="KW-1185">Reference proteome</keyword>
<proteinExistence type="predicted"/>
<keyword evidence="1" id="KW-0540">Nuclease</keyword>
<evidence type="ECO:0000259" key="11">
    <source>
        <dbReference type="Pfam" id="PF21445"/>
    </source>
</evidence>
<gene>
    <name evidence="12" type="ORF">SAMN05216313_10626</name>
</gene>
<keyword evidence="5 12" id="KW-0347">Helicase</keyword>
<dbReference type="EMBL" id="FOIM01000006">
    <property type="protein sequence ID" value="SET42358.1"/>
    <property type="molecule type" value="Genomic_DNA"/>
</dbReference>
<name>A0A1I0EAV7_9FIRM</name>
<protein>
    <submittedName>
        <fullName evidence="12">Helicase-exonuclease AddAB, AddB subunit</fullName>
    </submittedName>
</protein>
<keyword evidence="9" id="KW-0234">DNA repair</keyword>
<dbReference type="InterPro" id="IPR027417">
    <property type="entry name" value="P-loop_NTPase"/>
</dbReference>
<evidence type="ECO:0000256" key="4">
    <source>
        <dbReference type="ARBA" id="ARBA00022801"/>
    </source>
</evidence>
<evidence type="ECO:0000256" key="9">
    <source>
        <dbReference type="ARBA" id="ARBA00023204"/>
    </source>
</evidence>
<dbReference type="Gene3D" id="3.90.320.10">
    <property type="match status" value="1"/>
</dbReference>
<dbReference type="AlphaFoldDB" id="A0A1I0EAV7"/>
<keyword evidence="3" id="KW-0227">DNA damage</keyword>
<dbReference type="GO" id="GO:0006310">
    <property type="term" value="P:DNA recombination"/>
    <property type="evidence" value="ECO:0007669"/>
    <property type="project" value="TreeGrafter"/>
</dbReference>
<evidence type="ECO:0000256" key="5">
    <source>
        <dbReference type="ARBA" id="ARBA00022806"/>
    </source>
</evidence>
<dbReference type="Pfam" id="PF21445">
    <property type="entry name" value="ADDB_N"/>
    <property type="match status" value="1"/>
</dbReference>
<keyword evidence="2" id="KW-0547">Nucleotide-binding</keyword>
<dbReference type="SUPFAM" id="SSF52540">
    <property type="entry name" value="P-loop containing nucleoside triphosphate hydrolases"/>
    <property type="match status" value="1"/>
</dbReference>
<dbReference type="GO" id="GO:0004386">
    <property type="term" value="F:helicase activity"/>
    <property type="evidence" value="ECO:0007669"/>
    <property type="project" value="UniProtKB-KW"/>
</dbReference>
<keyword evidence="6 12" id="KW-0269">Exonuclease</keyword>
<dbReference type="PANTHER" id="PTHR30591:SF1">
    <property type="entry name" value="RECBCD ENZYME SUBUNIT RECC"/>
    <property type="match status" value="1"/>
</dbReference>
<dbReference type="GO" id="GO:0004527">
    <property type="term" value="F:exonuclease activity"/>
    <property type="evidence" value="ECO:0007669"/>
    <property type="project" value="UniProtKB-KW"/>
</dbReference>
<dbReference type="InterPro" id="IPR038726">
    <property type="entry name" value="PDDEXK_AddAB-type"/>
</dbReference>
<dbReference type="GO" id="GO:0006281">
    <property type="term" value="P:DNA repair"/>
    <property type="evidence" value="ECO:0007669"/>
    <property type="project" value="UniProtKB-KW"/>
</dbReference>
<dbReference type="GO" id="GO:0003677">
    <property type="term" value="F:DNA binding"/>
    <property type="evidence" value="ECO:0007669"/>
    <property type="project" value="UniProtKB-KW"/>
</dbReference>
<dbReference type="InterPro" id="IPR049035">
    <property type="entry name" value="ADDB_N"/>
</dbReference>
<evidence type="ECO:0000313" key="13">
    <source>
        <dbReference type="Proteomes" id="UP000198508"/>
    </source>
</evidence>
<dbReference type="InterPro" id="IPR011604">
    <property type="entry name" value="PDDEXK-like_dom_sf"/>
</dbReference>
<evidence type="ECO:0000256" key="2">
    <source>
        <dbReference type="ARBA" id="ARBA00022741"/>
    </source>
</evidence>